<keyword evidence="8" id="KW-1185">Reference proteome</keyword>
<organism evidence="7 8">
    <name type="scientific">Boletus edulis BED1</name>
    <dbReference type="NCBI Taxonomy" id="1328754"/>
    <lineage>
        <taxon>Eukaryota</taxon>
        <taxon>Fungi</taxon>
        <taxon>Dikarya</taxon>
        <taxon>Basidiomycota</taxon>
        <taxon>Agaricomycotina</taxon>
        <taxon>Agaricomycetes</taxon>
        <taxon>Agaricomycetidae</taxon>
        <taxon>Boletales</taxon>
        <taxon>Boletineae</taxon>
        <taxon>Boletaceae</taxon>
        <taxon>Boletoideae</taxon>
        <taxon>Boletus</taxon>
    </lineage>
</organism>
<dbReference type="EMBL" id="WHUW01000008">
    <property type="protein sequence ID" value="KAF8442971.1"/>
    <property type="molecule type" value="Genomic_DNA"/>
</dbReference>
<comment type="similarity">
    <text evidence="2">Belongs to the AB hydrolase superfamily. Lipase family. Class 3 subfamily.</text>
</comment>
<protein>
    <submittedName>
        <fullName evidence="7">Alpha/Beta hydrolase protein</fullName>
    </submittedName>
</protein>
<evidence type="ECO:0000313" key="8">
    <source>
        <dbReference type="Proteomes" id="UP001194468"/>
    </source>
</evidence>
<dbReference type="GO" id="GO:0006629">
    <property type="term" value="P:lipid metabolic process"/>
    <property type="evidence" value="ECO:0007669"/>
    <property type="project" value="InterPro"/>
</dbReference>
<evidence type="ECO:0000256" key="2">
    <source>
        <dbReference type="ARBA" id="ARBA00043996"/>
    </source>
</evidence>
<dbReference type="PANTHER" id="PTHR45856:SF25">
    <property type="entry name" value="FUNGAL LIPASE-LIKE DOMAIN-CONTAINING PROTEIN"/>
    <property type="match status" value="1"/>
</dbReference>
<dbReference type="CDD" id="cd00519">
    <property type="entry name" value="Lipase_3"/>
    <property type="match status" value="1"/>
</dbReference>
<reference evidence="7" key="1">
    <citation type="submission" date="2019-10" db="EMBL/GenBank/DDBJ databases">
        <authorList>
            <consortium name="DOE Joint Genome Institute"/>
            <person name="Kuo A."/>
            <person name="Miyauchi S."/>
            <person name="Kiss E."/>
            <person name="Drula E."/>
            <person name="Kohler A."/>
            <person name="Sanchez-Garcia M."/>
            <person name="Andreopoulos B."/>
            <person name="Barry K.W."/>
            <person name="Bonito G."/>
            <person name="Buee M."/>
            <person name="Carver A."/>
            <person name="Chen C."/>
            <person name="Cichocki N."/>
            <person name="Clum A."/>
            <person name="Culley D."/>
            <person name="Crous P.W."/>
            <person name="Fauchery L."/>
            <person name="Girlanda M."/>
            <person name="Hayes R."/>
            <person name="Keri Z."/>
            <person name="LaButti K."/>
            <person name="Lipzen A."/>
            <person name="Lombard V."/>
            <person name="Magnuson J."/>
            <person name="Maillard F."/>
            <person name="Morin E."/>
            <person name="Murat C."/>
            <person name="Nolan M."/>
            <person name="Ohm R."/>
            <person name="Pangilinan J."/>
            <person name="Pereira M."/>
            <person name="Perotto S."/>
            <person name="Peter M."/>
            <person name="Riley R."/>
            <person name="Sitrit Y."/>
            <person name="Stielow B."/>
            <person name="Szollosi G."/>
            <person name="Zifcakova L."/>
            <person name="Stursova M."/>
            <person name="Spatafora J.W."/>
            <person name="Tedersoo L."/>
            <person name="Vaario L.-M."/>
            <person name="Yamada A."/>
            <person name="Yan M."/>
            <person name="Wang P."/>
            <person name="Xu J."/>
            <person name="Bruns T."/>
            <person name="Baldrian P."/>
            <person name="Vilgalys R."/>
            <person name="Henrissat B."/>
            <person name="Grigoriev I.V."/>
            <person name="Hibbett D."/>
            <person name="Nagy L.G."/>
            <person name="Martin F.M."/>
        </authorList>
    </citation>
    <scope>NUCLEOTIDE SEQUENCE</scope>
    <source>
        <strain evidence="7">BED1</strain>
    </source>
</reference>
<dbReference type="PANTHER" id="PTHR45856">
    <property type="entry name" value="ALPHA/BETA-HYDROLASES SUPERFAMILY PROTEIN"/>
    <property type="match status" value="1"/>
</dbReference>
<feature type="signal peptide" evidence="5">
    <location>
        <begin position="1"/>
        <end position="17"/>
    </location>
</feature>
<proteinExistence type="inferred from homology"/>
<dbReference type="Proteomes" id="UP001194468">
    <property type="component" value="Unassembled WGS sequence"/>
</dbReference>
<keyword evidence="5" id="KW-0732">Signal</keyword>
<evidence type="ECO:0000256" key="4">
    <source>
        <dbReference type="ARBA" id="ARBA00048461"/>
    </source>
</evidence>
<dbReference type="InterPro" id="IPR029058">
    <property type="entry name" value="AB_hydrolase_fold"/>
</dbReference>
<reference evidence="7" key="2">
    <citation type="journal article" date="2020" name="Nat. Commun.">
        <title>Large-scale genome sequencing of mycorrhizal fungi provides insights into the early evolution of symbiotic traits.</title>
        <authorList>
            <person name="Miyauchi S."/>
            <person name="Kiss E."/>
            <person name="Kuo A."/>
            <person name="Drula E."/>
            <person name="Kohler A."/>
            <person name="Sanchez-Garcia M."/>
            <person name="Morin E."/>
            <person name="Andreopoulos B."/>
            <person name="Barry K.W."/>
            <person name="Bonito G."/>
            <person name="Buee M."/>
            <person name="Carver A."/>
            <person name="Chen C."/>
            <person name="Cichocki N."/>
            <person name="Clum A."/>
            <person name="Culley D."/>
            <person name="Crous P.W."/>
            <person name="Fauchery L."/>
            <person name="Girlanda M."/>
            <person name="Hayes R.D."/>
            <person name="Keri Z."/>
            <person name="LaButti K."/>
            <person name="Lipzen A."/>
            <person name="Lombard V."/>
            <person name="Magnuson J."/>
            <person name="Maillard F."/>
            <person name="Murat C."/>
            <person name="Nolan M."/>
            <person name="Ohm R.A."/>
            <person name="Pangilinan J."/>
            <person name="Pereira M.F."/>
            <person name="Perotto S."/>
            <person name="Peter M."/>
            <person name="Pfister S."/>
            <person name="Riley R."/>
            <person name="Sitrit Y."/>
            <person name="Stielow J.B."/>
            <person name="Szollosi G."/>
            <person name="Zifcakova L."/>
            <person name="Stursova M."/>
            <person name="Spatafora J.W."/>
            <person name="Tedersoo L."/>
            <person name="Vaario L.M."/>
            <person name="Yamada A."/>
            <person name="Yan M."/>
            <person name="Wang P."/>
            <person name="Xu J."/>
            <person name="Bruns T."/>
            <person name="Baldrian P."/>
            <person name="Vilgalys R."/>
            <person name="Dunand C."/>
            <person name="Henrissat B."/>
            <person name="Grigoriev I.V."/>
            <person name="Hibbett D."/>
            <person name="Nagy L.G."/>
            <person name="Martin F.M."/>
        </authorList>
    </citation>
    <scope>NUCLEOTIDE SEQUENCE</scope>
    <source>
        <strain evidence="7">BED1</strain>
    </source>
</reference>
<comment type="catalytic activity">
    <reaction evidence="4">
        <text>a monoacylglycerol + H2O = glycerol + a fatty acid + H(+)</text>
        <dbReference type="Rhea" id="RHEA:15245"/>
        <dbReference type="ChEBI" id="CHEBI:15377"/>
        <dbReference type="ChEBI" id="CHEBI:15378"/>
        <dbReference type="ChEBI" id="CHEBI:17408"/>
        <dbReference type="ChEBI" id="CHEBI:17754"/>
        <dbReference type="ChEBI" id="CHEBI:28868"/>
    </reaction>
</comment>
<evidence type="ECO:0000259" key="6">
    <source>
        <dbReference type="Pfam" id="PF01764"/>
    </source>
</evidence>
<dbReference type="Gene3D" id="3.40.50.1820">
    <property type="entry name" value="alpha/beta hydrolase"/>
    <property type="match status" value="1"/>
</dbReference>
<keyword evidence="1" id="KW-1015">Disulfide bond</keyword>
<evidence type="ECO:0000256" key="3">
    <source>
        <dbReference type="ARBA" id="ARBA00047591"/>
    </source>
</evidence>
<dbReference type="SUPFAM" id="SSF53474">
    <property type="entry name" value="alpha/beta-Hydrolases"/>
    <property type="match status" value="1"/>
</dbReference>
<comment type="caution">
    <text evidence="7">The sequence shown here is derived from an EMBL/GenBank/DDBJ whole genome shotgun (WGS) entry which is preliminary data.</text>
</comment>
<dbReference type="InterPro" id="IPR002921">
    <property type="entry name" value="Fungal_lipase-type"/>
</dbReference>
<dbReference type="GO" id="GO:0016787">
    <property type="term" value="F:hydrolase activity"/>
    <property type="evidence" value="ECO:0007669"/>
    <property type="project" value="UniProtKB-KW"/>
</dbReference>
<accession>A0AAD4BXS6</accession>
<evidence type="ECO:0000313" key="7">
    <source>
        <dbReference type="EMBL" id="KAF8442971.1"/>
    </source>
</evidence>
<sequence>MTRSFSLPLLIALAATAAPTPPVASVTAVSAAQLAALAPYTQFARAAYCSPSIVQDWTCGEACRAVPGFQVSLTGGDGDAIQYYYVGYWPSSNSVVVAHQGTDPIQLSDLTDVGIIMTSLDPTLFPGVDSSVQVHSGFANEHTQTAQIILNQVKSLISQYGATSVTLVGHSLGGALAELDCMFMALNLPPDIAIRGVTYGTPRVGNSAWTALFDATISDFQRINNKKDIIPIVHIMQPNDAVECPGDDNATDTECTIKSVPNIFDGDILNHLGPYQGIYIGTIYCT</sequence>
<feature type="chain" id="PRO_5041948318" evidence="5">
    <location>
        <begin position="18"/>
        <end position="286"/>
    </location>
</feature>
<dbReference type="InterPro" id="IPR051218">
    <property type="entry name" value="Sec_MonoDiacylglyc_Lipase"/>
</dbReference>
<gene>
    <name evidence="7" type="ORF">L210DRAFT_3611452</name>
</gene>
<comment type="catalytic activity">
    <reaction evidence="3">
        <text>a diacylglycerol + H2O = a monoacylglycerol + a fatty acid + H(+)</text>
        <dbReference type="Rhea" id="RHEA:32731"/>
        <dbReference type="ChEBI" id="CHEBI:15377"/>
        <dbReference type="ChEBI" id="CHEBI:15378"/>
        <dbReference type="ChEBI" id="CHEBI:17408"/>
        <dbReference type="ChEBI" id="CHEBI:18035"/>
        <dbReference type="ChEBI" id="CHEBI:28868"/>
    </reaction>
</comment>
<dbReference type="AlphaFoldDB" id="A0AAD4BXS6"/>
<evidence type="ECO:0000256" key="5">
    <source>
        <dbReference type="SAM" id="SignalP"/>
    </source>
</evidence>
<keyword evidence="7" id="KW-0378">Hydrolase</keyword>
<feature type="domain" description="Fungal lipase-type" evidence="6">
    <location>
        <begin position="97"/>
        <end position="233"/>
    </location>
</feature>
<dbReference type="Pfam" id="PF01764">
    <property type="entry name" value="Lipase_3"/>
    <property type="match status" value="1"/>
</dbReference>
<evidence type="ECO:0000256" key="1">
    <source>
        <dbReference type="ARBA" id="ARBA00023157"/>
    </source>
</evidence>
<name>A0AAD4BXS6_BOLED</name>